<evidence type="ECO:0000313" key="2">
    <source>
        <dbReference type="EMBL" id="MDC0667351.1"/>
    </source>
</evidence>
<feature type="transmembrane region" description="Helical" evidence="1">
    <location>
        <begin position="285"/>
        <end position="303"/>
    </location>
</feature>
<dbReference type="RefSeq" id="WP_271995366.1">
    <property type="nucleotide sequence ID" value="NZ_JAQNDN010000002.1"/>
</dbReference>
<dbReference type="Proteomes" id="UP001217838">
    <property type="component" value="Unassembled WGS sequence"/>
</dbReference>
<feature type="transmembrane region" description="Helical" evidence="1">
    <location>
        <begin position="309"/>
        <end position="327"/>
    </location>
</feature>
<keyword evidence="1" id="KW-0472">Membrane</keyword>
<keyword evidence="3" id="KW-1185">Reference proteome</keyword>
<feature type="transmembrane region" description="Helical" evidence="1">
    <location>
        <begin position="123"/>
        <end position="144"/>
    </location>
</feature>
<keyword evidence="1" id="KW-1133">Transmembrane helix</keyword>
<dbReference type="EMBL" id="JAQNDN010000002">
    <property type="protein sequence ID" value="MDC0667351.1"/>
    <property type="molecule type" value="Genomic_DNA"/>
</dbReference>
<sequence length="374" mass="39702">MRAPPLPRWPATWPSAWVAPLVLAAAWSIALANEPELAGQRGLVFAGGPFVLLAGLHARLGGYLHAPERERLLPLPIEPARHFQAAHRAHRRGLALTIAAGAGAIAAATLPDALRCGWLLAEFLWLALAAILIEPAVAGVAAYAGRRFPANHWIAEAQRFGAGGWTNEEAAVHLYAPALGIGLATLVAMPGQLTLARLAERGAATSQHWTLLAAPMLAALAVRLAAGRLYAAGLWEAVPWLAEATRRLAGTGAPAPRPAFAARLPNPTLQLGVTQLLRLCPLLRLRLVALLLASGWLVFRPVPPDPPRIALWCALAALWLSPLQVLARERRRNAALLAALPLPAPERSGRLRGLEGALLAPPAGLAAFMLVRWL</sequence>
<name>A0ABT5AZT8_9BACT</name>
<keyword evidence="1" id="KW-0812">Transmembrane</keyword>
<gene>
    <name evidence="2" type="ORF">POL58_06365</name>
</gene>
<organism evidence="2 3">
    <name type="scientific">Nannocystis radixulma</name>
    <dbReference type="NCBI Taxonomy" id="2995305"/>
    <lineage>
        <taxon>Bacteria</taxon>
        <taxon>Pseudomonadati</taxon>
        <taxon>Myxococcota</taxon>
        <taxon>Polyangia</taxon>
        <taxon>Nannocystales</taxon>
        <taxon>Nannocystaceae</taxon>
        <taxon>Nannocystis</taxon>
    </lineage>
</organism>
<reference evidence="2 3" key="1">
    <citation type="submission" date="2022-11" db="EMBL/GenBank/DDBJ databases">
        <title>Minimal conservation of predation-associated metabolite biosynthetic gene clusters underscores biosynthetic potential of Myxococcota including descriptions for ten novel species: Archangium lansinium sp. nov., Myxococcus landrumus sp. nov., Nannocystis bai.</title>
        <authorList>
            <person name="Ahearne A."/>
            <person name="Stevens C."/>
            <person name="Dowd S."/>
        </authorList>
    </citation>
    <scope>NUCLEOTIDE SEQUENCE [LARGE SCALE GENOMIC DNA]</scope>
    <source>
        <strain evidence="2 3">NCELM</strain>
    </source>
</reference>
<accession>A0ABT5AZT8</accession>
<feature type="transmembrane region" description="Helical" evidence="1">
    <location>
        <begin position="93"/>
        <end position="111"/>
    </location>
</feature>
<proteinExistence type="predicted"/>
<comment type="caution">
    <text evidence="2">The sequence shown here is derived from an EMBL/GenBank/DDBJ whole genome shotgun (WGS) entry which is preliminary data.</text>
</comment>
<evidence type="ECO:0000256" key="1">
    <source>
        <dbReference type="SAM" id="Phobius"/>
    </source>
</evidence>
<protein>
    <submittedName>
        <fullName evidence="2">Uncharacterized protein</fullName>
    </submittedName>
</protein>
<evidence type="ECO:0000313" key="3">
    <source>
        <dbReference type="Proteomes" id="UP001217838"/>
    </source>
</evidence>
<feature type="transmembrane region" description="Helical" evidence="1">
    <location>
        <begin position="42"/>
        <end position="62"/>
    </location>
</feature>